<feature type="transmembrane region" description="Helical" evidence="1">
    <location>
        <begin position="98"/>
        <end position="118"/>
    </location>
</feature>
<feature type="transmembrane region" description="Helical" evidence="1">
    <location>
        <begin position="314"/>
        <end position="337"/>
    </location>
</feature>
<feature type="transmembrane region" description="Helical" evidence="1">
    <location>
        <begin position="238"/>
        <end position="261"/>
    </location>
</feature>
<dbReference type="Pfam" id="PF13367">
    <property type="entry name" value="PrsW-protease"/>
    <property type="match status" value="1"/>
</dbReference>
<dbReference type="OrthoDB" id="4194692at2"/>
<dbReference type="GO" id="GO:0008233">
    <property type="term" value="F:peptidase activity"/>
    <property type="evidence" value="ECO:0007669"/>
    <property type="project" value="InterPro"/>
</dbReference>
<evidence type="ECO:0008006" key="4">
    <source>
        <dbReference type="Google" id="ProtNLM"/>
    </source>
</evidence>
<dbReference type="Proteomes" id="UP000248889">
    <property type="component" value="Unassembled WGS sequence"/>
</dbReference>
<feature type="transmembrane region" description="Helical" evidence="1">
    <location>
        <begin position="154"/>
        <end position="174"/>
    </location>
</feature>
<comment type="caution">
    <text evidence="2">The sequence shown here is derived from an EMBL/GenBank/DDBJ whole genome shotgun (WGS) entry which is preliminary data.</text>
</comment>
<dbReference type="EMBL" id="QKYN01000020">
    <property type="protein sequence ID" value="RAG86784.1"/>
    <property type="molecule type" value="Genomic_DNA"/>
</dbReference>
<proteinExistence type="predicted"/>
<evidence type="ECO:0000313" key="2">
    <source>
        <dbReference type="EMBL" id="RAG86784.1"/>
    </source>
</evidence>
<accession>A0A2X0INN3</accession>
<name>A0A2X0INN3_9ACTN</name>
<keyword evidence="1" id="KW-0472">Membrane</keyword>
<gene>
    <name evidence="2" type="ORF">DN069_04395</name>
</gene>
<feature type="transmembrane region" description="Helical" evidence="1">
    <location>
        <begin position="204"/>
        <end position="231"/>
    </location>
</feature>
<feature type="transmembrane region" description="Helical" evidence="1">
    <location>
        <begin position="69"/>
        <end position="91"/>
    </location>
</feature>
<evidence type="ECO:0000313" key="3">
    <source>
        <dbReference type="Proteomes" id="UP000248889"/>
    </source>
</evidence>
<protein>
    <recommendedName>
        <fullName evidence="4">PrsW family intramembrane metalloprotease</fullName>
    </recommendedName>
</protein>
<feature type="transmembrane region" description="Helical" evidence="1">
    <location>
        <begin position="7"/>
        <end position="25"/>
    </location>
</feature>
<keyword evidence="1" id="KW-1133">Transmembrane helix</keyword>
<feature type="transmembrane region" description="Helical" evidence="1">
    <location>
        <begin position="281"/>
        <end position="302"/>
    </location>
</feature>
<keyword evidence="1" id="KW-0812">Transmembrane</keyword>
<sequence length="477" mass="50350">MARARALLIARIVIVLYFVELLVNLTRPNRQPGEGALSIFYKPPPDVAKLMKNFSFGDSISKIMAVPTVVFWLVLAGIAAAVLVQVFAAITKPNDRRAVALTWLTVGCLLLPFGLLSVVVVFEFFPAALACVPGTAFVLLLLRGSVRFARVPLGALLAAFGWGALIVFSLGRVFSNLASATMFDYFSPTASSDPTHLLDNMDRMLMAITVHLSLVNTIGLAGGVALLLALFRYRITDALTGLILGASMGLGYAFVDSLMYIKIYGSLGGILGSTGGFEYWIRQSVGLLGGQVTFGALLGAGLCLAARAQQRRRLLAVAALVTAFGGGTAAEVLSGWLAGQLQHSSGGAVDTLVVSPLLWLLPQLPFVALAVALLVRGMRERGSVLRAALAQEAEAGPAVTAGETSVLGAPALRLWTLVGAWRRHGRATALALYRLQSAQLELAGSRAQEDPPDTAQAEQAVLRANVMTLKGIRAVTA</sequence>
<keyword evidence="3" id="KW-1185">Reference proteome</keyword>
<dbReference type="RefSeq" id="WP_111499478.1">
    <property type="nucleotide sequence ID" value="NZ_QKYN01000020.1"/>
</dbReference>
<feature type="transmembrane region" description="Helical" evidence="1">
    <location>
        <begin position="124"/>
        <end position="142"/>
    </location>
</feature>
<dbReference type="AlphaFoldDB" id="A0A2X0INN3"/>
<organism evidence="2 3">
    <name type="scientific">Streptacidiphilus pinicola</name>
    <dbReference type="NCBI Taxonomy" id="2219663"/>
    <lineage>
        <taxon>Bacteria</taxon>
        <taxon>Bacillati</taxon>
        <taxon>Actinomycetota</taxon>
        <taxon>Actinomycetes</taxon>
        <taxon>Kitasatosporales</taxon>
        <taxon>Streptomycetaceae</taxon>
        <taxon>Streptacidiphilus</taxon>
    </lineage>
</organism>
<evidence type="ECO:0000256" key="1">
    <source>
        <dbReference type="SAM" id="Phobius"/>
    </source>
</evidence>
<feature type="transmembrane region" description="Helical" evidence="1">
    <location>
        <begin position="357"/>
        <end position="375"/>
    </location>
</feature>
<reference evidence="2 3" key="1">
    <citation type="submission" date="2018-06" db="EMBL/GenBank/DDBJ databases">
        <title>Streptacidiphilus pinicola sp. nov., isolated from pine grove soil.</title>
        <authorList>
            <person name="Roh S.G."/>
            <person name="Park S."/>
            <person name="Kim M.-K."/>
            <person name="Yun B.-R."/>
            <person name="Park J."/>
            <person name="Kim M.J."/>
            <person name="Kim Y.S."/>
            <person name="Kim S.B."/>
        </authorList>
    </citation>
    <scope>NUCLEOTIDE SEQUENCE [LARGE SCALE GENOMIC DNA]</scope>
    <source>
        <strain evidence="2 3">MMS16-CNU450</strain>
    </source>
</reference>
<dbReference type="InterPro" id="IPR026898">
    <property type="entry name" value="PrsW"/>
</dbReference>